<evidence type="ECO:0000313" key="1">
    <source>
        <dbReference type="EMBL" id="ESA06312.1"/>
    </source>
</evidence>
<proteinExistence type="predicted"/>
<gene>
    <name evidence="1" type="ORF">GLOINDRAFT_34340</name>
</gene>
<dbReference type="EMBL" id="KI291782">
    <property type="protein sequence ID" value="ESA06312.1"/>
    <property type="molecule type" value="Genomic_DNA"/>
</dbReference>
<name>U9TFV8_RHIID</name>
<organism evidence="1">
    <name type="scientific">Rhizophagus irregularis (strain DAOM 181602 / DAOM 197198 / MUCL 43194)</name>
    <name type="common">Arbuscular mycorrhizal fungus</name>
    <name type="synonym">Glomus intraradices</name>
    <dbReference type="NCBI Taxonomy" id="747089"/>
    <lineage>
        <taxon>Eukaryota</taxon>
        <taxon>Fungi</taxon>
        <taxon>Fungi incertae sedis</taxon>
        <taxon>Mucoromycota</taxon>
        <taxon>Glomeromycotina</taxon>
        <taxon>Glomeromycetes</taxon>
        <taxon>Glomerales</taxon>
        <taxon>Glomeraceae</taxon>
        <taxon>Rhizophagus</taxon>
    </lineage>
</organism>
<protein>
    <submittedName>
        <fullName evidence="1">Uncharacterized protein</fullName>
    </submittedName>
</protein>
<reference evidence="1" key="1">
    <citation type="submission" date="2013-07" db="EMBL/GenBank/DDBJ databases">
        <title>The genome of an arbuscular mycorrhizal fungus provides insights into the evolution of the oldest plant symbiosis.</title>
        <authorList>
            <consortium name="DOE Joint Genome Institute"/>
            <person name="Tisserant E."/>
            <person name="Malbreil M."/>
            <person name="Kuo A."/>
            <person name="Kohler A."/>
            <person name="Symeonidi A."/>
            <person name="Balestrini R."/>
            <person name="Charron P."/>
            <person name="Duensing N."/>
            <person name="Frei-dit-Frey N."/>
            <person name="Gianinazzi-Pearson V."/>
            <person name="Gilbert B."/>
            <person name="Handa Y."/>
            <person name="Hijri M."/>
            <person name="Kaul R."/>
            <person name="Kawaguchi M."/>
            <person name="Krajinski F."/>
            <person name="Lammers P."/>
            <person name="Lapierre D."/>
            <person name="Masclaux F.G."/>
            <person name="Murat C."/>
            <person name="Morin E."/>
            <person name="Ndikumana S."/>
            <person name="Pagni M."/>
            <person name="Petitpierre D."/>
            <person name="Requena N."/>
            <person name="Rosikiewicz P."/>
            <person name="Riley R."/>
            <person name="Saito K."/>
            <person name="San Clemente H."/>
            <person name="Shapiro H."/>
            <person name="van Tuinen D."/>
            <person name="Becard G."/>
            <person name="Bonfante P."/>
            <person name="Paszkowski U."/>
            <person name="Shachar-Hill Y."/>
            <person name="Young J.P."/>
            <person name="Sanders I.R."/>
            <person name="Henrissat B."/>
            <person name="Rensing S.A."/>
            <person name="Grigoriev I.V."/>
            <person name="Corradi N."/>
            <person name="Roux C."/>
            <person name="Martin F."/>
        </authorList>
    </citation>
    <scope>NUCLEOTIDE SEQUENCE</scope>
    <source>
        <strain evidence="1">DAOM 197198</strain>
    </source>
</reference>
<dbReference type="HOGENOM" id="CLU_2759107_0_0_1"/>
<accession>U9TFV8</accession>
<sequence length="70" mass="8332">MLKKNLKYLLNISLISSSNHLCLSLLERKAKENRKSKNQKKEKCEYQYSTESKKDHDSLLIIYEKLDKDN</sequence>
<dbReference type="AlphaFoldDB" id="U9TFV8"/>